<evidence type="ECO:0000313" key="14">
    <source>
        <dbReference type="Proteomes" id="UP000037696"/>
    </source>
</evidence>
<feature type="transmembrane region" description="Helical" evidence="11">
    <location>
        <begin position="224"/>
        <end position="243"/>
    </location>
</feature>
<dbReference type="EMBL" id="LHQQ01000030">
    <property type="protein sequence ID" value="KOS46350.1"/>
    <property type="molecule type" value="Genomic_DNA"/>
</dbReference>
<evidence type="ECO:0000256" key="3">
    <source>
        <dbReference type="ARBA" id="ARBA00006617"/>
    </source>
</evidence>
<dbReference type="SUPFAM" id="SSF51735">
    <property type="entry name" value="NAD(P)-binding Rossmann-fold domains"/>
    <property type="match status" value="1"/>
</dbReference>
<keyword evidence="6" id="KW-0809">Transit peptide</keyword>
<evidence type="ECO:0000256" key="9">
    <source>
        <dbReference type="ARBA" id="ARBA00023136"/>
    </source>
</evidence>
<feature type="transmembrane region" description="Helical" evidence="11">
    <location>
        <begin position="195"/>
        <end position="212"/>
    </location>
</feature>
<keyword evidence="4 11" id="KW-0812">Transmembrane</keyword>
<name>A0A0M8PF11_9EURO</name>
<evidence type="ECO:0000256" key="6">
    <source>
        <dbReference type="ARBA" id="ARBA00022946"/>
    </source>
</evidence>
<gene>
    <name evidence="13" type="ORF">ACN38_g2740</name>
</gene>
<dbReference type="FunFam" id="1.20.1250.20:FF:000811">
    <property type="entry name" value="MFS transporter, putative"/>
    <property type="match status" value="1"/>
</dbReference>
<evidence type="ECO:0000256" key="4">
    <source>
        <dbReference type="ARBA" id="ARBA00022692"/>
    </source>
</evidence>
<dbReference type="GO" id="GO:0005741">
    <property type="term" value="C:mitochondrial outer membrane"/>
    <property type="evidence" value="ECO:0007669"/>
    <property type="project" value="UniProtKB-SubCell"/>
</dbReference>
<sequence>MEMNHDEGALHQIEEELGTTIYPGTEIMADVGTHHFVKSSAKSSRVLVPQPSQDLHDPLNWSPFWKMSVMAITTATSFSQGLGPLALAPMFPQLMESFDSDLPGVVQFTGICILVLGFSNFFWIPLQTCYGRRPVLIFSTLICLVSNIWRAVATTYGSYIGACVLNGFGAGPAETSQPEITADIIFLHERGAYNTLYFTAYFGSMIVGPILAGSMAEHFGWRSFFWLNVGLLGLVLILQVILLPETKWHRVHPNETHGAPSTDQKTNEPDPEKSVEVSQHENIQVEMLPDQDPSLHRGGPSKQQFKLWQVDGVTLKSVLNSFWIPWKMLTFPIVMFSAFVVSWTSSCFLTLNLTQSQAFAKPPYNFDSQTIGFFNFAILIGAFIGLATNSPFSDWISMRATRKNNGVREPEMRLPAMAVYVVIMIIGNFVVAFGYEYKWDWRAIVIIGYTAAGIQVAVLPAIASTYAVDSYKPVAGSIFVSITVNKNLWGYGFSNFITKWVQESGFIKPIMMNMCLCTMWFLLCSPPDILCCANTTDIYSNYNSIYTDMANVALVGGTGMVGSHILTSLISNPTVTRVDTISRRTPPATSDTPPAKLTNFVSGDTATWASQLSSLSPTPDIFFSAFGTTKAAAGGFDNQYKIEHGLNVELAKAAHEAGTKVYVLISSTGANKDSNIAYPRMKGEIEEDIKKLGFERMVILRPGLIAGTREESRPFEAGIRFIANWAGKVHSSLKDGWAQEADVIGKAAVNAGLKALEGDVPEGSEKVWTLFGNDIIKYSKEASS</sequence>
<evidence type="ECO:0000256" key="7">
    <source>
        <dbReference type="ARBA" id="ARBA00022989"/>
    </source>
</evidence>
<dbReference type="InterPro" id="IPR020846">
    <property type="entry name" value="MFS_dom"/>
</dbReference>
<organism evidence="13 14">
    <name type="scientific">Penicillium nordicum</name>
    <dbReference type="NCBI Taxonomy" id="229535"/>
    <lineage>
        <taxon>Eukaryota</taxon>
        <taxon>Fungi</taxon>
        <taxon>Dikarya</taxon>
        <taxon>Ascomycota</taxon>
        <taxon>Pezizomycotina</taxon>
        <taxon>Eurotiomycetes</taxon>
        <taxon>Eurotiomycetidae</taxon>
        <taxon>Eurotiales</taxon>
        <taxon>Aspergillaceae</taxon>
        <taxon>Penicillium</taxon>
    </lineage>
</organism>
<feature type="transmembrane region" description="Helical" evidence="11">
    <location>
        <begin position="104"/>
        <end position="123"/>
    </location>
</feature>
<comment type="caution">
    <text evidence="13">The sequence shown here is derived from an EMBL/GenBank/DDBJ whole genome shotgun (WGS) entry which is preliminary data.</text>
</comment>
<feature type="transmembrane region" description="Helical" evidence="11">
    <location>
        <begin position="329"/>
        <end position="351"/>
    </location>
</feature>
<comment type="similarity">
    <text evidence="3">Belongs to the FMP52 family.</text>
</comment>
<dbReference type="InterPro" id="IPR001509">
    <property type="entry name" value="Epimerase_deHydtase"/>
</dbReference>
<feature type="transmembrane region" description="Helical" evidence="11">
    <location>
        <begin position="443"/>
        <end position="468"/>
    </location>
</feature>
<keyword evidence="8" id="KW-0496">Mitochondrion</keyword>
<keyword evidence="7 11" id="KW-1133">Transmembrane helix</keyword>
<accession>A0A0M8PF11</accession>
<evidence type="ECO:0000259" key="12">
    <source>
        <dbReference type="PROSITE" id="PS50850"/>
    </source>
</evidence>
<evidence type="ECO:0000256" key="5">
    <source>
        <dbReference type="ARBA" id="ARBA00022787"/>
    </source>
</evidence>
<dbReference type="AlphaFoldDB" id="A0A0M8PF11"/>
<dbReference type="PROSITE" id="PS50850">
    <property type="entry name" value="MFS"/>
    <property type="match status" value="1"/>
</dbReference>
<evidence type="ECO:0000256" key="1">
    <source>
        <dbReference type="ARBA" id="ARBA00004141"/>
    </source>
</evidence>
<keyword evidence="14" id="KW-1185">Reference proteome</keyword>
<feature type="transmembrane region" description="Helical" evidence="11">
    <location>
        <begin position="135"/>
        <end position="152"/>
    </location>
</feature>
<dbReference type="Gene3D" id="1.20.1250.20">
    <property type="entry name" value="MFS general substrate transporter like domains"/>
    <property type="match status" value="1"/>
</dbReference>
<dbReference type="InterPro" id="IPR011701">
    <property type="entry name" value="MFS"/>
</dbReference>
<evidence type="ECO:0000256" key="2">
    <source>
        <dbReference type="ARBA" id="ARBA00004450"/>
    </source>
</evidence>
<dbReference type="InterPro" id="IPR036259">
    <property type="entry name" value="MFS_trans_sf"/>
</dbReference>
<feature type="region of interest" description="Disordered" evidence="10">
    <location>
        <begin position="252"/>
        <end position="276"/>
    </location>
</feature>
<dbReference type="GO" id="GO:0005886">
    <property type="term" value="C:plasma membrane"/>
    <property type="evidence" value="ECO:0007669"/>
    <property type="project" value="TreeGrafter"/>
</dbReference>
<dbReference type="Pfam" id="PF01370">
    <property type="entry name" value="Epimerase"/>
    <property type="match status" value="1"/>
</dbReference>
<feature type="domain" description="Major facilitator superfamily (MFS) profile" evidence="12">
    <location>
        <begin position="69"/>
        <end position="575"/>
    </location>
</feature>
<dbReference type="PANTHER" id="PTHR23502">
    <property type="entry name" value="MAJOR FACILITATOR SUPERFAMILY"/>
    <property type="match status" value="1"/>
</dbReference>
<dbReference type="GO" id="GO:0022857">
    <property type="term" value="F:transmembrane transporter activity"/>
    <property type="evidence" value="ECO:0007669"/>
    <property type="project" value="InterPro"/>
</dbReference>
<protein>
    <recommendedName>
        <fullName evidence="12">Major facilitator superfamily (MFS) profile domain-containing protein</fullName>
    </recommendedName>
</protein>
<feature type="transmembrane region" description="Helical" evidence="11">
    <location>
        <begin position="412"/>
        <end position="431"/>
    </location>
</feature>
<evidence type="ECO:0000313" key="13">
    <source>
        <dbReference type="EMBL" id="KOS46350.1"/>
    </source>
</evidence>
<feature type="transmembrane region" description="Helical" evidence="11">
    <location>
        <begin position="372"/>
        <end position="392"/>
    </location>
</feature>
<reference evidence="13 14" key="1">
    <citation type="submission" date="2015-08" db="EMBL/GenBank/DDBJ databases">
        <title>Genome sequencing of Penicillium nordicum.</title>
        <authorList>
            <person name="Nguyen H.D."/>
            <person name="Seifert K.A."/>
        </authorList>
    </citation>
    <scope>NUCLEOTIDE SEQUENCE [LARGE SCALE GENOMIC DNA]</scope>
    <source>
        <strain evidence="13 14">DAOMC 185683</strain>
    </source>
</reference>
<proteinExistence type="inferred from homology"/>
<keyword evidence="5" id="KW-1000">Mitochondrion outer membrane</keyword>
<dbReference type="Gene3D" id="3.40.50.720">
    <property type="entry name" value="NAD(P)-binding Rossmann-like Domain"/>
    <property type="match status" value="1"/>
</dbReference>
<dbReference type="Pfam" id="PF07690">
    <property type="entry name" value="MFS_1"/>
    <property type="match status" value="1"/>
</dbReference>
<evidence type="ECO:0000256" key="8">
    <source>
        <dbReference type="ARBA" id="ARBA00023128"/>
    </source>
</evidence>
<evidence type="ECO:0000256" key="10">
    <source>
        <dbReference type="SAM" id="MobiDB-lite"/>
    </source>
</evidence>
<comment type="subcellular location">
    <subcellularLocation>
        <location evidence="1">Membrane</location>
        <topology evidence="1">Multi-pass membrane protein</topology>
    </subcellularLocation>
    <subcellularLocation>
        <location evidence="2">Mitochondrion outer membrane</location>
        <topology evidence="2">Peripheral membrane protein</topology>
    </subcellularLocation>
</comment>
<dbReference type="FunFam" id="3.40.50.720:FF:000366">
    <property type="entry name" value="Protein FMP52, mitochondrial"/>
    <property type="match status" value="1"/>
</dbReference>
<dbReference type="Proteomes" id="UP000037696">
    <property type="component" value="Unassembled WGS sequence"/>
</dbReference>
<dbReference type="PANTHER" id="PTHR23502:SF149">
    <property type="entry name" value="TRANSPORTER, PUTATIVE-RELATED"/>
    <property type="match status" value="1"/>
</dbReference>
<dbReference type="STRING" id="229535.A0A0M8PF11"/>
<dbReference type="SUPFAM" id="SSF103473">
    <property type="entry name" value="MFS general substrate transporter"/>
    <property type="match status" value="1"/>
</dbReference>
<dbReference type="OrthoDB" id="5215911at2759"/>
<dbReference type="InterPro" id="IPR036291">
    <property type="entry name" value="NAD(P)-bd_dom_sf"/>
</dbReference>
<evidence type="ECO:0000256" key="11">
    <source>
        <dbReference type="SAM" id="Phobius"/>
    </source>
</evidence>
<keyword evidence="9 11" id="KW-0472">Membrane</keyword>
<feature type="compositionally biased region" description="Basic and acidic residues" evidence="10">
    <location>
        <begin position="265"/>
        <end position="276"/>
    </location>
</feature>